<accession>A0A2P2QYS6</accession>
<evidence type="ECO:0000313" key="1">
    <source>
        <dbReference type="EMBL" id="MBX72034.1"/>
    </source>
</evidence>
<proteinExistence type="predicted"/>
<dbReference type="AlphaFoldDB" id="A0A2P2QYS6"/>
<organism evidence="1">
    <name type="scientific">Rhizophora mucronata</name>
    <name type="common">Asiatic mangrove</name>
    <dbReference type="NCBI Taxonomy" id="61149"/>
    <lineage>
        <taxon>Eukaryota</taxon>
        <taxon>Viridiplantae</taxon>
        <taxon>Streptophyta</taxon>
        <taxon>Embryophyta</taxon>
        <taxon>Tracheophyta</taxon>
        <taxon>Spermatophyta</taxon>
        <taxon>Magnoliopsida</taxon>
        <taxon>eudicotyledons</taxon>
        <taxon>Gunneridae</taxon>
        <taxon>Pentapetalae</taxon>
        <taxon>rosids</taxon>
        <taxon>fabids</taxon>
        <taxon>Malpighiales</taxon>
        <taxon>Rhizophoraceae</taxon>
        <taxon>Rhizophora</taxon>
    </lineage>
</organism>
<sequence length="44" mass="5167">MISSSIDQRASKTRYVQYETSSYITTTIGYNLARHRNLHKCRCL</sequence>
<reference evidence="1" key="1">
    <citation type="submission" date="2018-02" db="EMBL/GenBank/DDBJ databases">
        <title>Rhizophora mucronata_Transcriptome.</title>
        <authorList>
            <person name="Meera S.P."/>
            <person name="Sreeshan A."/>
            <person name="Augustine A."/>
        </authorList>
    </citation>
    <scope>NUCLEOTIDE SEQUENCE</scope>
    <source>
        <tissue evidence="1">Leaf</tissue>
    </source>
</reference>
<protein>
    <submittedName>
        <fullName evidence="1">Uncharacterized protein</fullName>
    </submittedName>
</protein>
<name>A0A2P2QYS6_RHIMU</name>
<dbReference type="EMBL" id="GGEC01091550">
    <property type="protein sequence ID" value="MBX72034.1"/>
    <property type="molecule type" value="Transcribed_RNA"/>
</dbReference>